<feature type="region of interest" description="Disordered" evidence="2">
    <location>
        <begin position="222"/>
        <end position="257"/>
    </location>
</feature>
<dbReference type="GO" id="GO:0004190">
    <property type="term" value="F:aspartic-type endopeptidase activity"/>
    <property type="evidence" value="ECO:0007669"/>
    <property type="project" value="InterPro"/>
</dbReference>
<feature type="compositionally biased region" description="Low complexity" evidence="2">
    <location>
        <begin position="28"/>
        <end position="37"/>
    </location>
</feature>
<dbReference type="CDD" id="cd00303">
    <property type="entry name" value="retropepsin_like"/>
    <property type="match status" value="1"/>
</dbReference>
<dbReference type="InterPro" id="IPR021109">
    <property type="entry name" value="Peptidase_aspartic_dom_sf"/>
</dbReference>
<dbReference type="Proteomes" id="UP000492821">
    <property type="component" value="Unassembled WGS sequence"/>
</dbReference>
<name>A0A7E4URT6_PANRE</name>
<dbReference type="WBParaSite" id="Pan_g11666.t1">
    <property type="protein sequence ID" value="Pan_g11666.t1"/>
    <property type="gene ID" value="Pan_g11666"/>
</dbReference>
<feature type="coiled-coil region" evidence="1">
    <location>
        <begin position="168"/>
        <end position="195"/>
    </location>
</feature>
<evidence type="ECO:0000256" key="1">
    <source>
        <dbReference type="SAM" id="Coils"/>
    </source>
</evidence>
<accession>A0A7E4URT6</accession>
<dbReference type="InterPro" id="IPR001969">
    <property type="entry name" value="Aspartic_peptidase_AS"/>
</dbReference>
<evidence type="ECO:0000256" key="2">
    <source>
        <dbReference type="SAM" id="MobiDB-lite"/>
    </source>
</evidence>
<feature type="compositionally biased region" description="Basic and acidic residues" evidence="2">
    <location>
        <begin position="10"/>
        <end position="27"/>
    </location>
</feature>
<sequence>MSVENGNTHGKAEAPTDPLGHQEDKESLSGGSDSLHGGLSGRTEGERVAELVTKLDAETLAEIAARKSVDNEAVVALAMERVTSVDACFSAIRDQVAVANELLLKMNHQAKMIDVAEIAKASEAMKLVRQLPATVGVLAVQRRASDGKCAQLGMTIQQICEVYEVESVDRLHDYIDNLRQQVDRLTIQLEKKEPEKHREERLKTVKAESVFDEIERVVRLAEQNNDREAPVGDADDNEGDKMSWKSMKTNGTSRMPVGNKSEKVKIAMSMKRPNAFTGKLRHDLESYLRYFNLYTDALEMQESSKKLLLEANLPKALQNHWSFLMQENIGFAEMQERLLSLMGATTVHARISKENQLFRLERLHTETYAKYCARAEILAAEAYMDDYAKQQSVLKTVLVGEMERDPERKYLSALMSSLSLSSYTQLKEQVVTLERTWDDAVKAEVNAVAPPIKSKLTSVLEGLRQQNGIDMDVAVMAQTSENEPPAFGPLLRDAISIAGHSVEALFDSGASASVIRADVLIDILKDPNAQSEVINLKTPRGELSAVTGEQLDIGGWVMINIATKGAEVIQAVFAVVNNMNHEAVIGMNVLMNEEGWWHKLSKIRRQVLKPVGESNQRMANEYQRTAGPHGLTEEAFGLLAFRVLVAPSSRVTHTTQTSIAYVNSVITQYLRSLGLSDVLNVL</sequence>
<evidence type="ECO:0000313" key="4">
    <source>
        <dbReference type="WBParaSite" id="Pan_g11666.t1"/>
    </source>
</evidence>
<dbReference type="PROSITE" id="PS00141">
    <property type="entry name" value="ASP_PROTEASE"/>
    <property type="match status" value="1"/>
</dbReference>
<reference evidence="3" key="1">
    <citation type="journal article" date="2013" name="Genetics">
        <title>The draft genome and transcriptome of Panagrellus redivivus are shaped by the harsh demands of a free-living lifestyle.</title>
        <authorList>
            <person name="Srinivasan J."/>
            <person name="Dillman A.R."/>
            <person name="Macchietto M.G."/>
            <person name="Heikkinen L."/>
            <person name="Lakso M."/>
            <person name="Fracchia K.M."/>
            <person name="Antoshechkin I."/>
            <person name="Mortazavi A."/>
            <person name="Wong G."/>
            <person name="Sternberg P.W."/>
        </authorList>
    </citation>
    <scope>NUCLEOTIDE SEQUENCE [LARGE SCALE GENOMIC DNA]</scope>
    <source>
        <strain evidence="3">MT8872</strain>
    </source>
</reference>
<organism evidence="3 4">
    <name type="scientific">Panagrellus redivivus</name>
    <name type="common">Microworm</name>
    <dbReference type="NCBI Taxonomy" id="6233"/>
    <lineage>
        <taxon>Eukaryota</taxon>
        <taxon>Metazoa</taxon>
        <taxon>Ecdysozoa</taxon>
        <taxon>Nematoda</taxon>
        <taxon>Chromadorea</taxon>
        <taxon>Rhabditida</taxon>
        <taxon>Tylenchina</taxon>
        <taxon>Panagrolaimomorpha</taxon>
        <taxon>Panagrolaimoidea</taxon>
        <taxon>Panagrolaimidae</taxon>
        <taxon>Panagrellus</taxon>
    </lineage>
</organism>
<dbReference type="AlphaFoldDB" id="A0A7E4URT6"/>
<protein>
    <submittedName>
        <fullName evidence="4">PH domain-containing protein</fullName>
    </submittedName>
</protein>
<dbReference type="Gene3D" id="2.40.70.10">
    <property type="entry name" value="Acid Proteases"/>
    <property type="match status" value="1"/>
</dbReference>
<dbReference type="GO" id="GO:0006508">
    <property type="term" value="P:proteolysis"/>
    <property type="evidence" value="ECO:0007669"/>
    <property type="project" value="InterPro"/>
</dbReference>
<keyword evidence="3" id="KW-1185">Reference proteome</keyword>
<reference evidence="4" key="2">
    <citation type="submission" date="2020-10" db="UniProtKB">
        <authorList>
            <consortium name="WormBaseParasite"/>
        </authorList>
    </citation>
    <scope>IDENTIFICATION</scope>
</reference>
<feature type="region of interest" description="Disordered" evidence="2">
    <location>
        <begin position="1"/>
        <end position="43"/>
    </location>
</feature>
<proteinExistence type="predicted"/>
<keyword evidence="1" id="KW-0175">Coiled coil</keyword>
<evidence type="ECO:0000313" key="3">
    <source>
        <dbReference type="Proteomes" id="UP000492821"/>
    </source>
</evidence>